<gene>
    <name evidence="2" type="ORF">BN1086_04831</name>
</gene>
<dbReference type="AlphaFoldDB" id="A0A078LIG5"/>
<evidence type="ECO:0000256" key="1">
    <source>
        <dbReference type="SAM" id="Phobius"/>
    </source>
</evidence>
<keyword evidence="1" id="KW-0812">Transmembrane</keyword>
<keyword evidence="1" id="KW-0472">Membrane</keyword>
<feature type="transmembrane region" description="Helical" evidence="1">
    <location>
        <begin position="41"/>
        <end position="64"/>
    </location>
</feature>
<accession>A0A078LIG5</accession>
<proteinExistence type="predicted"/>
<organism evidence="2">
    <name type="scientific">Citrobacter koseri</name>
    <name type="common">Citrobacter diversus</name>
    <dbReference type="NCBI Taxonomy" id="545"/>
    <lineage>
        <taxon>Bacteria</taxon>
        <taxon>Pseudomonadati</taxon>
        <taxon>Pseudomonadota</taxon>
        <taxon>Gammaproteobacteria</taxon>
        <taxon>Enterobacterales</taxon>
        <taxon>Enterobacteriaceae</taxon>
        <taxon>Citrobacter</taxon>
    </lineage>
</organism>
<reference evidence="2" key="1">
    <citation type="submission" date="2014-06" db="EMBL/GenBank/DDBJ databases">
        <authorList>
            <person name="Urmite Genomes Urmite Genomes"/>
        </authorList>
    </citation>
    <scope>NUCLEOTIDE SEQUENCE</scope>
</reference>
<evidence type="ECO:0000313" key="2">
    <source>
        <dbReference type="EMBL" id="CDZ86580.1"/>
    </source>
</evidence>
<name>A0A078LIG5_CITKO</name>
<dbReference type="EMBL" id="LK931337">
    <property type="protein sequence ID" value="CDZ86580.1"/>
    <property type="molecule type" value="Genomic_DNA"/>
</dbReference>
<sequence length="236" mass="28032">MRIFVIIWTITFIAVIAVMCTVDLSSYVPSIYIVFNKNKPLVTGIIFILLMSIFIWLIVALYLLKKYSFKVEKLSLGGVNILFNESGTLYRKSIKNHLDSKRAIFKLKKNVDAFDEVISSYYQTYQFIRDEMKILNPKKDRELYNISNEMLMVLNKFLTKNQNNYKRWYKYISDKDEVIDVKTNTPLKVHLTPINKIQKQYYNYSKICNDFKVVNDFFASHVQKTFNVNTAKWDWE</sequence>
<keyword evidence="1" id="KW-1133">Transmembrane helix</keyword>
<dbReference type="PATRIC" id="fig|545.12.peg.4858"/>
<protein>
    <submittedName>
        <fullName evidence="2">Uncharacterized protein</fullName>
    </submittedName>
</protein>